<gene>
    <name evidence="1" type="ORF">CHH67_19660</name>
</gene>
<proteinExistence type="predicted"/>
<dbReference type="InterPro" id="IPR024524">
    <property type="entry name" value="DUF3800"/>
</dbReference>
<organism evidence="1 2">
    <name type="scientific">Paenibacillus campinasensis</name>
    <dbReference type="NCBI Taxonomy" id="66347"/>
    <lineage>
        <taxon>Bacteria</taxon>
        <taxon>Bacillati</taxon>
        <taxon>Bacillota</taxon>
        <taxon>Bacilli</taxon>
        <taxon>Bacillales</taxon>
        <taxon>Paenibacillaceae</taxon>
        <taxon>Paenibacillus</taxon>
    </lineage>
</organism>
<evidence type="ECO:0000313" key="2">
    <source>
        <dbReference type="Proteomes" id="UP000215596"/>
    </source>
</evidence>
<protein>
    <recommendedName>
        <fullName evidence="3">DUF3800 domain-containing protein</fullName>
    </recommendedName>
</protein>
<dbReference type="RefSeq" id="WP_095267061.1">
    <property type="nucleotide sequence ID" value="NZ_NPBY01000063.1"/>
</dbReference>
<name>A0A268EKJ4_9BACL</name>
<dbReference type="EMBL" id="NPBY01000063">
    <property type="protein sequence ID" value="PAD73656.1"/>
    <property type="molecule type" value="Genomic_DNA"/>
</dbReference>
<dbReference type="Proteomes" id="UP000215596">
    <property type="component" value="Unassembled WGS sequence"/>
</dbReference>
<evidence type="ECO:0008006" key="3">
    <source>
        <dbReference type="Google" id="ProtNLM"/>
    </source>
</evidence>
<sequence>MAKYTFNVYIDESGDEGFSIKDGKWVSSRWFIIGALITHKASDLPISKTVDAIKLKFNWKNNKPLHFIDFSHEKRSFIINSLTSNSGFRVCYVAFDKQKIPEDSFLRKKRYLYNYCTRYLLERISWMVDDLQGEAHLIFENRSSTSYSELNEYITETLSKGKSQIRQGVFKTWKNLGKSQSKNLQLADAVVSSLYKALEPNQYGLTEDSYIEALRPFIYNSNGNYHAYGLKVFPNSFRDLQNEHRWIRMFTKEKSVL</sequence>
<reference evidence="1 2" key="1">
    <citation type="submission" date="2017-07" db="EMBL/GenBank/DDBJ databases">
        <title>Isolation and whole genome analysis of endospore-forming bacteria from heroin.</title>
        <authorList>
            <person name="Kalinowski J."/>
            <person name="Ahrens B."/>
            <person name="Al-Dilaimi A."/>
            <person name="Winkler A."/>
            <person name="Wibberg D."/>
            <person name="Schleenbecker U."/>
            <person name="Ruckert C."/>
            <person name="Wolfel R."/>
            <person name="Grass G."/>
        </authorList>
    </citation>
    <scope>NUCLEOTIDE SEQUENCE [LARGE SCALE GENOMIC DNA]</scope>
    <source>
        <strain evidence="1 2">7537-G1</strain>
    </source>
</reference>
<dbReference type="Pfam" id="PF12686">
    <property type="entry name" value="DUF3800"/>
    <property type="match status" value="1"/>
</dbReference>
<accession>A0A268EKJ4</accession>
<dbReference type="AlphaFoldDB" id="A0A268EKJ4"/>
<comment type="caution">
    <text evidence="1">The sequence shown here is derived from an EMBL/GenBank/DDBJ whole genome shotgun (WGS) entry which is preliminary data.</text>
</comment>
<evidence type="ECO:0000313" key="1">
    <source>
        <dbReference type="EMBL" id="PAD73656.1"/>
    </source>
</evidence>
<dbReference type="OrthoDB" id="9792394at2"/>